<sequence length="661" mass="74583">MRDHEQNNDTAIPYVLCDKCKAFISLVQDYLQDSTKLLGLTRSPVVAKYLVRDVQTSGLKGCHVCSIISQAICPAHSESDILTESESVVWVYLTRNLSGNTDSKSPLVFFTVRMKDTAGMLLQEVTLSVDVDPTRFPHGPTAASWSISTGSDATFDLARTWLNHCLSEHQLCEEVRVTPASANVSAFPTYLVEIEPEKLHLCRSKDLPDRPRYLTLSHRWGGSHIMKLASSNLSAFLFDIEVTSLPKTFQDAVLITRRLGYRYIWIDSLCIIQDSATHWKSESAIMGDIYRGSICTIAALGSTDGDGGCFKSRNPLCFQRYTFELTSGQTVYMPPEKEKTILNRTGFGPTVEPLHQRAWVIQERMLSPRTLFYGSCGIYWECVLGNVDSNMSSKMMRNSSTTKYAIHQACTLTVTGQFDVSYKMFWQWWTKIITMYNPCGLTYGTDKLVAIAGIVNLVQSKTGLHILAGMWKEYIFPELLWHVDRPQKRPSGPYQAPTWSWASLDSEVAVGIQDFNYSFDWKIEILEAVTNLVAENGQLASAYIRARGPLLKVRWEQIDDDGEYKLRWGTTIAEENSADDRVIFLPDIEPDPRMEIWALLVVHATSSTTWMKMGLIVAKGNGDAGQDVWARVGSFRQYDWPENTTTFFEEGQADIRELVIV</sequence>
<dbReference type="PANTHER" id="PTHR33112:SF8">
    <property type="entry name" value="HETEROKARYON INCOMPATIBILITY DOMAIN-CONTAINING PROTEIN"/>
    <property type="match status" value="1"/>
</dbReference>
<dbReference type="Proteomes" id="UP000283269">
    <property type="component" value="Unassembled WGS sequence"/>
</dbReference>
<dbReference type="PANTHER" id="PTHR33112">
    <property type="entry name" value="DOMAIN PROTEIN, PUTATIVE-RELATED"/>
    <property type="match status" value="1"/>
</dbReference>
<evidence type="ECO:0000259" key="1">
    <source>
        <dbReference type="Pfam" id="PF06985"/>
    </source>
</evidence>
<dbReference type="InParanoid" id="A0A409X4K4"/>
<keyword evidence="3" id="KW-1185">Reference proteome</keyword>
<dbReference type="AlphaFoldDB" id="A0A409X4K4"/>
<comment type="caution">
    <text evidence="2">The sequence shown here is derived from an EMBL/GenBank/DDBJ whole genome shotgun (WGS) entry which is preliminary data.</text>
</comment>
<gene>
    <name evidence="2" type="ORF">CVT25_002729</name>
</gene>
<organism evidence="2 3">
    <name type="scientific">Psilocybe cyanescens</name>
    <dbReference type="NCBI Taxonomy" id="93625"/>
    <lineage>
        <taxon>Eukaryota</taxon>
        <taxon>Fungi</taxon>
        <taxon>Dikarya</taxon>
        <taxon>Basidiomycota</taxon>
        <taxon>Agaricomycotina</taxon>
        <taxon>Agaricomycetes</taxon>
        <taxon>Agaricomycetidae</taxon>
        <taxon>Agaricales</taxon>
        <taxon>Agaricineae</taxon>
        <taxon>Strophariaceae</taxon>
        <taxon>Psilocybe</taxon>
    </lineage>
</organism>
<dbReference type="EMBL" id="NHYD01002654">
    <property type="protein sequence ID" value="PPQ85695.1"/>
    <property type="molecule type" value="Genomic_DNA"/>
</dbReference>
<dbReference type="InterPro" id="IPR010730">
    <property type="entry name" value="HET"/>
</dbReference>
<dbReference type="OrthoDB" id="5125733at2759"/>
<dbReference type="STRING" id="93625.A0A409X4K4"/>
<name>A0A409X4K4_PSICY</name>
<evidence type="ECO:0000313" key="2">
    <source>
        <dbReference type="EMBL" id="PPQ85695.1"/>
    </source>
</evidence>
<dbReference type="Pfam" id="PF06985">
    <property type="entry name" value="HET"/>
    <property type="match status" value="1"/>
</dbReference>
<feature type="domain" description="Heterokaryon incompatibility" evidence="1">
    <location>
        <begin position="213"/>
        <end position="363"/>
    </location>
</feature>
<protein>
    <recommendedName>
        <fullName evidence="1">Heterokaryon incompatibility domain-containing protein</fullName>
    </recommendedName>
</protein>
<proteinExistence type="predicted"/>
<reference evidence="2 3" key="1">
    <citation type="journal article" date="2018" name="Evol. Lett.">
        <title>Horizontal gene cluster transfer increased hallucinogenic mushroom diversity.</title>
        <authorList>
            <person name="Reynolds H.T."/>
            <person name="Vijayakumar V."/>
            <person name="Gluck-Thaler E."/>
            <person name="Korotkin H.B."/>
            <person name="Matheny P.B."/>
            <person name="Slot J.C."/>
        </authorList>
    </citation>
    <scope>NUCLEOTIDE SEQUENCE [LARGE SCALE GENOMIC DNA]</scope>
    <source>
        <strain evidence="2 3">2631</strain>
    </source>
</reference>
<evidence type="ECO:0000313" key="3">
    <source>
        <dbReference type="Proteomes" id="UP000283269"/>
    </source>
</evidence>
<accession>A0A409X4K4</accession>